<name>A0A453PC78_AEGTS</name>
<accession>A0A453PC78</accession>
<keyword evidence="3" id="KW-1185">Reference proteome</keyword>
<evidence type="ECO:0000256" key="1">
    <source>
        <dbReference type="SAM" id="MobiDB-lite"/>
    </source>
</evidence>
<dbReference type="Proteomes" id="UP000015105">
    <property type="component" value="Chromosome 6D"/>
</dbReference>
<evidence type="ECO:0000313" key="3">
    <source>
        <dbReference type="Proteomes" id="UP000015105"/>
    </source>
</evidence>
<reference evidence="3" key="2">
    <citation type="journal article" date="2017" name="Nat. Plants">
        <title>The Aegilops tauschii genome reveals multiple impacts of transposons.</title>
        <authorList>
            <person name="Zhao G."/>
            <person name="Zou C."/>
            <person name="Li K."/>
            <person name="Wang K."/>
            <person name="Li T."/>
            <person name="Gao L."/>
            <person name="Zhang X."/>
            <person name="Wang H."/>
            <person name="Yang Z."/>
            <person name="Liu X."/>
            <person name="Jiang W."/>
            <person name="Mao L."/>
            <person name="Kong X."/>
            <person name="Jiao Y."/>
            <person name="Jia J."/>
        </authorList>
    </citation>
    <scope>NUCLEOTIDE SEQUENCE [LARGE SCALE GENOMIC DNA]</scope>
    <source>
        <strain evidence="3">cv. AL8/78</strain>
    </source>
</reference>
<proteinExistence type="predicted"/>
<reference evidence="2" key="3">
    <citation type="journal article" date="2017" name="Nature">
        <title>Genome sequence of the progenitor of the wheat D genome Aegilops tauschii.</title>
        <authorList>
            <person name="Luo M.C."/>
            <person name="Gu Y.Q."/>
            <person name="Puiu D."/>
            <person name="Wang H."/>
            <person name="Twardziok S.O."/>
            <person name="Deal K.R."/>
            <person name="Huo N."/>
            <person name="Zhu T."/>
            <person name="Wang L."/>
            <person name="Wang Y."/>
            <person name="McGuire P.E."/>
            <person name="Liu S."/>
            <person name="Long H."/>
            <person name="Ramasamy R.K."/>
            <person name="Rodriguez J.C."/>
            <person name="Van S.L."/>
            <person name="Yuan L."/>
            <person name="Wang Z."/>
            <person name="Xia Z."/>
            <person name="Xiao L."/>
            <person name="Anderson O.D."/>
            <person name="Ouyang S."/>
            <person name="Liang Y."/>
            <person name="Zimin A.V."/>
            <person name="Pertea G."/>
            <person name="Qi P."/>
            <person name="Bennetzen J.L."/>
            <person name="Dai X."/>
            <person name="Dawson M.W."/>
            <person name="Muller H.G."/>
            <person name="Kugler K."/>
            <person name="Rivarola-Duarte L."/>
            <person name="Spannagl M."/>
            <person name="Mayer K.F.X."/>
            <person name="Lu F.H."/>
            <person name="Bevan M.W."/>
            <person name="Leroy P."/>
            <person name="Li P."/>
            <person name="You F.M."/>
            <person name="Sun Q."/>
            <person name="Liu Z."/>
            <person name="Lyons E."/>
            <person name="Wicker T."/>
            <person name="Salzberg S.L."/>
            <person name="Devos K.M."/>
            <person name="Dvorak J."/>
        </authorList>
    </citation>
    <scope>NUCLEOTIDE SEQUENCE [LARGE SCALE GENOMIC DNA]</scope>
    <source>
        <strain evidence="2">cv. AL8/78</strain>
    </source>
</reference>
<dbReference type="AlphaFoldDB" id="A0A453PC78"/>
<dbReference type="EnsemblPlants" id="AET6Gv20685700.5">
    <property type="protein sequence ID" value="AET6Gv20685700.5"/>
    <property type="gene ID" value="AET6Gv20685700"/>
</dbReference>
<organism evidence="2 3">
    <name type="scientific">Aegilops tauschii subsp. strangulata</name>
    <name type="common">Goatgrass</name>
    <dbReference type="NCBI Taxonomy" id="200361"/>
    <lineage>
        <taxon>Eukaryota</taxon>
        <taxon>Viridiplantae</taxon>
        <taxon>Streptophyta</taxon>
        <taxon>Embryophyta</taxon>
        <taxon>Tracheophyta</taxon>
        <taxon>Spermatophyta</taxon>
        <taxon>Magnoliopsida</taxon>
        <taxon>Liliopsida</taxon>
        <taxon>Poales</taxon>
        <taxon>Poaceae</taxon>
        <taxon>BOP clade</taxon>
        <taxon>Pooideae</taxon>
        <taxon>Triticodae</taxon>
        <taxon>Triticeae</taxon>
        <taxon>Triticinae</taxon>
        <taxon>Aegilops</taxon>
    </lineage>
</organism>
<protein>
    <submittedName>
        <fullName evidence="2">Uncharacterized protein</fullName>
    </submittedName>
</protein>
<reference evidence="3" key="1">
    <citation type="journal article" date="2014" name="Science">
        <title>Ancient hybridizations among the ancestral genomes of bread wheat.</title>
        <authorList>
            <consortium name="International Wheat Genome Sequencing Consortium,"/>
            <person name="Marcussen T."/>
            <person name="Sandve S.R."/>
            <person name="Heier L."/>
            <person name="Spannagl M."/>
            <person name="Pfeifer M."/>
            <person name="Jakobsen K.S."/>
            <person name="Wulff B.B."/>
            <person name="Steuernagel B."/>
            <person name="Mayer K.F."/>
            <person name="Olsen O.A."/>
        </authorList>
    </citation>
    <scope>NUCLEOTIDE SEQUENCE [LARGE SCALE GENOMIC DNA]</scope>
    <source>
        <strain evidence="3">cv. AL8/78</strain>
    </source>
</reference>
<dbReference type="Gramene" id="AET6Gv20685700.5">
    <property type="protein sequence ID" value="AET6Gv20685700.5"/>
    <property type="gene ID" value="AET6Gv20685700"/>
</dbReference>
<evidence type="ECO:0000313" key="2">
    <source>
        <dbReference type="EnsemblPlants" id="AET6Gv20685700.5"/>
    </source>
</evidence>
<feature type="compositionally biased region" description="Pro residues" evidence="1">
    <location>
        <begin position="95"/>
        <end position="104"/>
    </location>
</feature>
<reference evidence="2" key="4">
    <citation type="submission" date="2019-03" db="UniProtKB">
        <authorList>
            <consortium name="EnsemblPlants"/>
        </authorList>
    </citation>
    <scope>IDENTIFICATION</scope>
</reference>
<feature type="region of interest" description="Disordered" evidence="1">
    <location>
        <begin position="56"/>
        <end position="118"/>
    </location>
</feature>
<sequence length="148" mass="16106">PNKSGPFPQKRNETRSSHPLLHAAFHYYRSLRLIWGLGGYFTQSLRQALRCAVSTRSTPHRLALPTSSALERSRGRRGNRESMGSVGRPEVELSSPPPPPPPPAAAGAGSADAGQEASELARSPFHLIFSLSYSWRFDLVASPSRGSE</sequence>
<feature type="compositionally biased region" description="Low complexity" evidence="1">
    <location>
        <begin position="105"/>
        <end position="114"/>
    </location>
</feature>
<reference evidence="2" key="5">
    <citation type="journal article" date="2021" name="G3 (Bethesda)">
        <title>Aegilops tauschii genome assembly Aet v5.0 features greater sequence contiguity and improved annotation.</title>
        <authorList>
            <person name="Wang L."/>
            <person name="Zhu T."/>
            <person name="Rodriguez J.C."/>
            <person name="Deal K.R."/>
            <person name="Dubcovsky J."/>
            <person name="McGuire P.E."/>
            <person name="Lux T."/>
            <person name="Spannagl M."/>
            <person name="Mayer K.F.X."/>
            <person name="Baldrich P."/>
            <person name="Meyers B.C."/>
            <person name="Huo N."/>
            <person name="Gu Y.Q."/>
            <person name="Zhou H."/>
            <person name="Devos K.M."/>
            <person name="Bennetzen J.L."/>
            <person name="Unver T."/>
            <person name="Budak H."/>
            <person name="Gulick P.J."/>
            <person name="Galiba G."/>
            <person name="Kalapos B."/>
            <person name="Nelson D.R."/>
            <person name="Li P."/>
            <person name="You F.M."/>
            <person name="Luo M.C."/>
            <person name="Dvorak J."/>
        </authorList>
    </citation>
    <scope>NUCLEOTIDE SEQUENCE [LARGE SCALE GENOMIC DNA]</scope>
    <source>
        <strain evidence="2">cv. AL8/78</strain>
    </source>
</reference>